<dbReference type="RefSeq" id="XP_030852929.1">
    <property type="nucleotide sequence ID" value="XM_030997069.1"/>
</dbReference>
<dbReference type="Pfam" id="PF01612">
    <property type="entry name" value="DNA_pol_A_exo1"/>
    <property type="match status" value="1"/>
</dbReference>
<dbReference type="PANTHER" id="PTHR46814:SF1">
    <property type="entry name" value="EGALITARIAN, ISOFORM B"/>
    <property type="match status" value="1"/>
</dbReference>
<accession>A0A7M7PMJ4</accession>
<dbReference type="InParanoid" id="A0A7M7PMJ4"/>
<evidence type="ECO:0000313" key="3">
    <source>
        <dbReference type="Proteomes" id="UP000007110"/>
    </source>
</evidence>
<dbReference type="InterPro" id="IPR002562">
    <property type="entry name" value="3'-5'_exonuclease_dom"/>
</dbReference>
<dbReference type="EnsemblMetazoa" id="XM_030997069">
    <property type="protein sequence ID" value="XP_030852929"/>
    <property type="gene ID" value="LOC100892740"/>
</dbReference>
<dbReference type="PANTHER" id="PTHR46814">
    <property type="entry name" value="EGALITARIAN, ISOFORM B"/>
    <property type="match status" value="1"/>
</dbReference>
<sequence length="385" mass="43545">MYSMLSRRDVAQSLDLGPEQFFQDTGSPSGVPQEIAGRIISAVLEVISTCRSLSSLLPRVLSHNKVESIPNIDLYLATSNDLERFIRSMPQYFTISGSHVRRGNSFAEDVFNAAIRKRALEIHPSSNVRKGLAAAALGVPNDLFHVLSQTQIIDSMRDCNRVLDPILDQSRRESVVIGLDCEGVNLGERGGCLTLVQISTWDGKAFLFDAFKNPQLLKGNSSLKKILEHNSILKVIHDCKCDTHALHNEFGVILKNVFDTSIAMTTLMEQLNRYRTYRIGFKALLELLGEGAPHRDDDAIKRKMRHTPDIWKSRPLTEEMIYYAASDALCLVPSLYLKLSSMMTPIWQDYFKWACKKTVNNILKYRQQISYHGINAVDREIRLNE</sequence>
<feature type="domain" description="3'-5' exonuclease" evidence="1">
    <location>
        <begin position="150"/>
        <end position="344"/>
    </location>
</feature>
<dbReference type="SUPFAM" id="SSF53098">
    <property type="entry name" value="Ribonuclease H-like"/>
    <property type="match status" value="1"/>
</dbReference>
<reference evidence="3" key="1">
    <citation type="submission" date="2015-02" db="EMBL/GenBank/DDBJ databases">
        <title>Genome sequencing for Strongylocentrotus purpuratus.</title>
        <authorList>
            <person name="Murali S."/>
            <person name="Liu Y."/>
            <person name="Vee V."/>
            <person name="English A."/>
            <person name="Wang M."/>
            <person name="Skinner E."/>
            <person name="Han Y."/>
            <person name="Muzny D.M."/>
            <person name="Worley K.C."/>
            <person name="Gibbs R.A."/>
        </authorList>
    </citation>
    <scope>NUCLEOTIDE SEQUENCE</scope>
</reference>
<dbReference type="GO" id="GO:0008408">
    <property type="term" value="F:3'-5' exonuclease activity"/>
    <property type="evidence" value="ECO:0007669"/>
    <property type="project" value="InterPro"/>
</dbReference>
<dbReference type="InterPro" id="IPR012337">
    <property type="entry name" value="RNaseH-like_sf"/>
</dbReference>
<evidence type="ECO:0000313" key="2">
    <source>
        <dbReference type="EnsemblMetazoa" id="XP_030852929"/>
    </source>
</evidence>
<dbReference type="CDD" id="cd06148">
    <property type="entry name" value="Egl_like_exo"/>
    <property type="match status" value="1"/>
</dbReference>
<dbReference type="GO" id="GO:0006139">
    <property type="term" value="P:nucleobase-containing compound metabolic process"/>
    <property type="evidence" value="ECO:0007669"/>
    <property type="project" value="InterPro"/>
</dbReference>
<dbReference type="GO" id="GO:0003729">
    <property type="term" value="F:mRNA binding"/>
    <property type="evidence" value="ECO:0000318"/>
    <property type="project" value="GO_Central"/>
</dbReference>
<dbReference type="Proteomes" id="UP000007110">
    <property type="component" value="Unassembled WGS sequence"/>
</dbReference>
<dbReference type="KEGG" id="spu:100892740"/>
<proteinExistence type="predicted"/>
<organism evidence="2 3">
    <name type="scientific">Strongylocentrotus purpuratus</name>
    <name type="common">Purple sea urchin</name>
    <dbReference type="NCBI Taxonomy" id="7668"/>
    <lineage>
        <taxon>Eukaryota</taxon>
        <taxon>Metazoa</taxon>
        <taxon>Echinodermata</taxon>
        <taxon>Eleutherozoa</taxon>
        <taxon>Echinozoa</taxon>
        <taxon>Echinoidea</taxon>
        <taxon>Euechinoidea</taxon>
        <taxon>Echinacea</taxon>
        <taxon>Camarodonta</taxon>
        <taxon>Echinidea</taxon>
        <taxon>Strongylocentrotidae</taxon>
        <taxon>Strongylocentrotus</taxon>
    </lineage>
</organism>
<dbReference type="GeneID" id="100892740"/>
<dbReference type="SMART" id="SM00474">
    <property type="entry name" value="35EXOc"/>
    <property type="match status" value="1"/>
</dbReference>
<protein>
    <recommendedName>
        <fullName evidence="1">3'-5' exonuclease domain-containing protein</fullName>
    </recommendedName>
</protein>
<dbReference type="Gene3D" id="3.30.420.10">
    <property type="entry name" value="Ribonuclease H-like superfamily/Ribonuclease H"/>
    <property type="match status" value="1"/>
</dbReference>
<evidence type="ECO:0000259" key="1">
    <source>
        <dbReference type="SMART" id="SM00474"/>
    </source>
</evidence>
<name>A0A7M7PMJ4_STRPU</name>
<reference evidence="2" key="2">
    <citation type="submission" date="2021-01" db="UniProtKB">
        <authorList>
            <consortium name="EnsemblMetazoa"/>
        </authorList>
    </citation>
    <scope>IDENTIFICATION</scope>
</reference>
<keyword evidence="3" id="KW-1185">Reference proteome</keyword>
<dbReference type="GO" id="GO:0008298">
    <property type="term" value="P:intracellular mRNA localization"/>
    <property type="evidence" value="ECO:0000318"/>
    <property type="project" value="GO_Central"/>
</dbReference>
<dbReference type="OrthoDB" id="26838at2759"/>
<dbReference type="AlphaFoldDB" id="A0A7M7PMJ4"/>
<dbReference type="InterPro" id="IPR036397">
    <property type="entry name" value="RNaseH_sf"/>
</dbReference>